<protein>
    <submittedName>
        <fullName evidence="4">Short-chain dehydrogenase</fullName>
    </submittedName>
</protein>
<dbReference type="CDD" id="cd05339">
    <property type="entry name" value="17beta-HSDXI-like_SDR_c"/>
    <property type="match status" value="1"/>
</dbReference>
<evidence type="ECO:0000256" key="1">
    <source>
        <dbReference type="ARBA" id="ARBA00006484"/>
    </source>
</evidence>
<evidence type="ECO:0000256" key="2">
    <source>
        <dbReference type="ARBA" id="ARBA00023002"/>
    </source>
</evidence>
<sequence>MDNVAGKCVLITGAAMGMGRLYAEHAVREGAAAVVLWDINAAELDKTAAELRGRGGKVHAQVVDVSQQPAIAAAAETLRREVGEPDVLINNAGIVRGKYFWEHDPQKDIYATMAINALAPMYITREFLPGMIARRDRQARIVNISSAASMVSNPRMSVYCGSKWACTGWSDSVRLELEAAGHAHIKLLTVCPTYIATGMFEGVKKMLFTPILTPQSVVDAVWQGMKAGRVRLILPWTVYLSNALKGLLPVRLFDWMARHVFRVYNTMDEFKGRSS</sequence>
<dbReference type="InterPro" id="IPR036291">
    <property type="entry name" value="NAD(P)-bd_dom_sf"/>
</dbReference>
<dbReference type="PRINTS" id="PR00080">
    <property type="entry name" value="SDRFAMILY"/>
</dbReference>
<dbReference type="STRING" id="489703.SAMN04488038_11141"/>
<dbReference type="PANTHER" id="PTHR24322">
    <property type="entry name" value="PKSB"/>
    <property type="match status" value="1"/>
</dbReference>
<evidence type="ECO:0000313" key="5">
    <source>
        <dbReference type="Proteomes" id="UP000199233"/>
    </source>
</evidence>
<dbReference type="SUPFAM" id="SSF51735">
    <property type="entry name" value="NAD(P)-binding Rossmann-fold domains"/>
    <property type="match status" value="1"/>
</dbReference>
<dbReference type="RefSeq" id="WP_093287446.1">
    <property type="nucleotide sequence ID" value="NZ_FOFS01000011.1"/>
</dbReference>
<reference evidence="4 5" key="1">
    <citation type="submission" date="2016-10" db="EMBL/GenBank/DDBJ databases">
        <authorList>
            <person name="de Groot N.N."/>
        </authorList>
    </citation>
    <scope>NUCLEOTIDE SEQUENCE [LARGE SCALE GENOMIC DNA]</scope>
    <source>
        <strain evidence="4 5">DSM 25927</strain>
    </source>
</reference>
<dbReference type="Gene3D" id="3.40.50.720">
    <property type="entry name" value="NAD(P)-binding Rossmann-like Domain"/>
    <property type="match status" value="1"/>
</dbReference>
<keyword evidence="2" id="KW-0560">Oxidoreductase</keyword>
<dbReference type="InterPro" id="IPR002347">
    <property type="entry name" value="SDR_fam"/>
</dbReference>
<name>A0A1H9J6R9_9GAMM</name>
<dbReference type="Proteomes" id="UP000199233">
    <property type="component" value="Unassembled WGS sequence"/>
</dbReference>
<evidence type="ECO:0000256" key="3">
    <source>
        <dbReference type="RuleBase" id="RU000363"/>
    </source>
</evidence>
<keyword evidence="5" id="KW-1185">Reference proteome</keyword>
<comment type="similarity">
    <text evidence="1 3">Belongs to the short-chain dehydrogenases/reductases (SDR) family.</text>
</comment>
<dbReference type="AlphaFoldDB" id="A0A1H9J6R9"/>
<accession>A0A1H9J6R9</accession>
<dbReference type="GO" id="GO:0016616">
    <property type="term" value="F:oxidoreductase activity, acting on the CH-OH group of donors, NAD or NADP as acceptor"/>
    <property type="evidence" value="ECO:0007669"/>
    <property type="project" value="TreeGrafter"/>
</dbReference>
<dbReference type="PRINTS" id="PR00081">
    <property type="entry name" value="GDHRDH"/>
</dbReference>
<evidence type="ECO:0000313" key="4">
    <source>
        <dbReference type="EMBL" id="SEQ82584.1"/>
    </source>
</evidence>
<organism evidence="4 5">
    <name type="scientific">Solimonas aquatica</name>
    <dbReference type="NCBI Taxonomy" id="489703"/>
    <lineage>
        <taxon>Bacteria</taxon>
        <taxon>Pseudomonadati</taxon>
        <taxon>Pseudomonadota</taxon>
        <taxon>Gammaproteobacteria</taxon>
        <taxon>Nevskiales</taxon>
        <taxon>Nevskiaceae</taxon>
        <taxon>Solimonas</taxon>
    </lineage>
</organism>
<dbReference type="OrthoDB" id="9806974at2"/>
<dbReference type="EMBL" id="FOFS01000011">
    <property type="protein sequence ID" value="SEQ82584.1"/>
    <property type="molecule type" value="Genomic_DNA"/>
</dbReference>
<gene>
    <name evidence="4" type="ORF">SAMN04488038_11141</name>
</gene>
<dbReference type="Pfam" id="PF00106">
    <property type="entry name" value="adh_short"/>
    <property type="match status" value="1"/>
</dbReference>
<dbReference type="PANTHER" id="PTHR24322:SF736">
    <property type="entry name" value="RETINOL DEHYDROGENASE 10"/>
    <property type="match status" value="1"/>
</dbReference>
<proteinExistence type="inferred from homology"/>